<evidence type="ECO:0000313" key="3">
    <source>
        <dbReference type="Proteomes" id="UP001145087"/>
    </source>
</evidence>
<evidence type="ECO:0000259" key="1">
    <source>
        <dbReference type="Pfam" id="PF00425"/>
    </source>
</evidence>
<dbReference type="RefSeq" id="WP_343332256.1">
    <property type="nucleotide sequence ID" value="NZ_JAPOHD010000012.1"/>
</dbReference>
<dbReference type="InterPro" id="IPR015890">
    <property type="entry name" value="Chorismate_C"/>
</dbReference>
<keyword evidence="3" id="KW-1185">Reference proteome</keyword>
<name>A0A9X3J509_9BACT</name>
<sequence>MQITSTEKISVSKGISVCLEKNLIFAAYRLPNQQDPEIVIQKSPKKNRIHKDDNYYNLKGFLVAPFAETEKYPSFIISPDIYASKHLSDEQYNELQSLKVLPVLSDESHLPVAVGHDDYLGQIENIIGQIEQGNFEKVVLSRVKVLPGNYISRLAHIFDELTCAYPNAFIFIFNAGPHLWIGATPEPLLKAQNGTMHTVSLAGTRAFSEQNLNIGAWNSKERLEQEYVTRYISKVLSKFNLADVELVGPYTKQAGNLVHLRTDFSFRSEELKNCLGKFLKELQPTPAVCGMPRIQSLELIAKLEKHERAYYAGFIGPLGLNNRLSIFVNIRCMKVLQKRLALFVGGGITADSDPEDEWKETELKAETLISVLRKVEE</sequence>
<dbReference type="Pfam" id="PF00425">
    <property type="entry name" value="Chorismate_bind"/>
    <property type="match status" value="1"/>
</dbReference>
<comment type="caution">
    <text evidence="2">The sequence shown here is derived from an EMBL/GenBank/DDBJ whole genome shotgun (WGS) entry which is preliminary data.</text>
</comment>
<proteinExistence type="predicted"/>
<protein>
    <submittedName>
        <fullName evidence="2">Chorismate-binding protein</fullName>
    </submittedName>
</protein>
<dbReference type="SUPFAM" id="SSF56322">
    <property type="entry name" value="ADC synthase"/>
    <property type="match status" value="1"/>
</dbReference>
<reference evidence="2" key="1">
    <citation type="submission" date="2022-11" db="EMBL/GenBank/DDBJ databases">
        <title>Marilongibacter aestuarii gen. nov., sp. nov., isolated from tidal flat sediment.</title>
        <authorList>
            <person name="Jiayan W."/>
        </authorList>
    </citation>
    <scope>NUCLEOTIDE SEQUENCE</scope>
    <source>
        <strain evidence="2">Z1-6</strain>
    </source>
</reference>
<dbReference type="AlphaFoldDB" id="A0A9X3J509"/>
<dbReference type="Proteomes" id="UP001145087">
    <property type="component" value="Unassembled WGS sequence"/>
</dbReference>
<dbReference type="EMBL" id="JAPOHD010000012">
    <property type="protein sequence ID" value="MCY1719923.1"/>
    <property type="molecule type" value="Genomic_DNA"/>
</dbReference>
<dbReference type="InterPro" id="IPR005801">
    <property type="entry name" value="ADC_synthase"/>
</dbReference>
<gene>
    <name evidence="2" type="ORF">OU798_06185</name>
</gene>
<dbReference type="PANTHER" id="PTHR42839">
    <property type="entry name" value="ISOCHORISMATE SYNTHASE ENTC"/>
    <property type="match status" value="1"/>
</dbReference>
<evidence type="ECO:0000313" key="2">
    <source>
        <dbReference type="EMBL" id="MCY1719923.1"/>
    </source>
</evidence>
<accession>A0A9X3J509</accession>
<dbReference type="Gene3D" id="3.60.120.10">
    <property type="entry name" value="Anthranilate synthase"/>
    <property type="match status" value="1"/>
</dbReference>
<organism evidence="2 3">
    <name type="scientific">Draconibacterium aestuarii</name>
    <dbReference type="NCBI Taxonomy" id="2998507"/>
    <lineage>
        <taxon>Bacteria</taxon>
        <taxon>Pseudomonadati</taxon>
        <taxon>Bacteroidota</taxon>
        <taxon>Bacteroidia</taxon>
        <taxon>Marinilabiliales</taxon>
        <taxon>Prolixibacteraceae</taxon>
        <taxon>Draconibacterium</taxon>
    </lineage>
</organism>
<feature type="domain" description="Chorismate-utilising enzyme C-terminal" evidence="1">
    <location>
        <begin position="117"/>
        <end position="364"/>
    </location>
</feature>
<dbReference type="PANTHER" id="PTHR42839:SF2">
    <property type="entry name" value="ISOCHORISMATE SYNTHASE ENTC"/>
    <property type="match status" value="1"/>
</dbReference>